<feature type="domain" description="NB-ARC" evidence="8">
    <location>
        <begin position="181"/>
        <end position="352"/>
    </location>
</feature>
<dbReference type="Pfam" id="PF23598">
    <property type="entry name" value="LRR_14"/>
    <property type="match status" value="2"/>
</dbReference>
<proteinExistence type="inferred from homology"/>
<keyword evidence="5" id="KW-0611">Plant defense</keyword>
<dbReference type="Pfam" id="PF00931">
    <property type="entry name" value="NB-ARC"/>
    <property type="match status" value="2"/>
</dbReference>
<reference evidence="12" key="4">
    <citation type="submission" date="2019-03" db="UniProtKB">
        <authorList>
            <consortium name="EnsemblPlants"/>
        </authorList>
    </citation>
    <scope>IDENTIFICATION</scope>
</reference>
<keyword evidence="4" id="KW-0547">Nucleotide-binding</keyword>
<dbReference type="SUPFAM" id="SSF52540">
    <property type="entry name" value="P-loop containing nucleoside triphosphate hydrolases"/>
    <property type="match status" value="2"/>
</dbReference>
<dbReference type="InterPro" id="IPR038005">
    <property type="entry name" value="RX-like_CC"/>
</dbReference>
<dbReference type="EnsemblPlants" id="AET5Gv20978100.3">
    <property type="protein sequence ID" value="AET5Gv20978100.3"/>
    <property type="gene ID" value="AET5Gv20978100"/>
</dbReference>
<organism evidence="12 13">
    <name type="scientific">Aegilops tauschii subsp. strangulata</name>
    <name type="common">Goatgrass</name>
    <dbReference type="NCBI Taxonomy" id="200361"/>
    <lineage>
        <taxon>Eukaryota</taxon>
        <taxon>Viridiplantae</taxon>
        <taxon>Streptophyta</taxon>
        <taxon>Embryophyta</taxon>
        <taxon>Tracheophyta</taxon>
        <taxon>Spermatophyta</taxon>
        <taxon>Magnoliopsida</taxon>
        <taxon>Liliopsida</taxon>
        <taxon>Poales</taxon>
        <taxon>Poaceae</taxon>
        <taxon>BOP clade</taxon>
        <taxon>Pooideae</taxon>
        <taxon>Triticodae</taxon>
        <taxon>Triticeae</taxon>
        <taxon>Triticinae</taxon>
        <taxon>Aegilops</taxon>
    </lineage>
</organism>
<dbReference type="RefSeq" id="XP_045085165.1">
    <property type="nucleotide sequence ID" value="XM_045229230.2"/>
</dbReference>
<feature type="region of interest" description="Disordered" evidence="7">
    <location>
        <begin position="1502"/>
        <end position="1527"/>
    </location>
</feature>
<protein>
    <submittedName>
        <fullName evidence="12">Uncharacterized protein</fullName>
    </submittedName>
</protein>
<evidence type="ECO:0000259" key="9">
    <source>
        <dbReference type="Pfam" id="PF18052"/>
    </source>
</evidence>
<keyword evidence="3" id="KW-0677">Repeat</keyword>
<dbReference type="FunFam" id="1.10.10.10:FF:000322">
    <property type="entry name" value="Probable disease resistance protein At1g63360"/>
    <property type="match status" value="1"/>
</dbReference>
<feature type="domain" description="NB-ARC" evidence="8">
    <location>
        <begin position="1101"/>
        <end position="1259"/>
    </location>
</feature>
<dbReference type="InterPro" id="IPR044974">
    <property type="entry name" value="Disease_R_plants"/>
</dbReference>
<dbReference type="InterPro" id="IPR003591">
    <property type="entry name" value="Leu-rich_rpt_typical-subtyp"/>
</dbReference>
<evidence type="ECO:0000256" key="3">
    <source>
        <dbReference type="ARBA" id="ARBA00022737"/>
    </source>
</evidence>
<dbReference type="Gene3D" id="3.80.10.10">
    <property type="entry name" value="Ribonuclease Inhibitor"/>
    <property type="match status" value="2"/>
</dbReference>
<accession>A0A453LZD9</accession>
<dbReference type="Pfam" id="PF23559">
    <property type="entry name" value="WHD_DRP"/>
    <property type="match status" value="2"/>
</dbReference>
<evidence type="ECO:0000256" key="7">
    <source>
        <dbReference type="SAM" id="MobiDB-lite"/>
    </source>
</evidence>
<evidence type="ECO:0000256" key="4">
    <source>
        <dbReference type="ARBA" id="ARBA00022741"/>
    </source>
</evidence>
<dbReference type="Gramene" id="AET5Gv20978100.3">
    <property type="protein sequence ID" value="AET5Gv20978100.3"/>
    <property type="gene ID" value="AET5Gv20978100"/>
</dbReference>
<dbReference type="PANTHER" id="PTHR23155:SF1210">
    <property type="entry name" value="AAA+ ATPASE DOMAIN-CONTAINING PROTEIN"/>
    <property type="match status" value="1"/>
</dbReference>
<dbReference type="SUPFAM" id="SSF52058">
    <property type="entry name" value="L domain-like"/>
    <property type="match status" value="2"/>
</dbReference>
<feature type="domain" description="Disease resistance protein winged helix" evidence="10">
    <location>
        <begin position="439"/>
        <end position="508"/>
    </location>
</feature>
<keyword evidence="2" id="KW-0433">Leucine-rich repeat</keyword>
<keyword evidence="6" id="KW-0175">Coiled coil</keyword>
<name>A0A453LZD9_AEGTS</name>
<dbReference type="CDD" id="cd14798">
    <property type="entry name" value="RX-CC_like"/>
    <property type="match status" value="1"/>
</dbReference>
<dbReference type="InterPro" id="IPR042197">
    <property type="entry name" value="Apaf_helical"/>
</dbReference>
<dbReference type="Gene3D" id="1.10.10.10">
    <property type="entry name" value="Winged helix-like DNA-binding domain superfamily/Winged helix DNA-binding domain"/>
    <property type="match status" value="2"/>
</dbReference>
<reference evidence="13" key="2">
    <citation type="journal article" date="2017" name="Nat. Plants">
        <title>The Aegilops tauschii genome reveals multiple impacts of transposons.</title>
        <authorList>
            <person name="Zhao G."/>
            <person name="Zou C."/>
            <person name="Li K."/>
            <person name="Wang K."/>
            <person name="Li T."/>
            <person name="Gao L."/>
            <person name="Zhang X."/>
            <person name="Wang H."/>
            <person name="Yang Z."/>
            <person name="Liu X."/>
            <person name="Jiang W."/>
            <person name="Mao L."/>
            <person name="Kong X."/>
            <person name="Jiao Y."/>
            <person name="Jia J."/>
        </authorList>
    </citation>
    <scope>NUCLEOTIDE SEQUENCE [LARGE SCALE GENOMIC DNA]</scope>
    <source>
        <strain evidence="13">cv. AL8/78</strain>
    </source>
</reference>
<dbReference type="InterPro" id="IPR058922">
    <property type="entry name" value="WHD_DRP"/>
</dbReference>
<dbReference type="Proteomes" id="UP000015105">
    <property type="component" value="Chromosome 5D"/>
</dbReference>
<feature type="domain" description="Disease resistance protein winged helix" evidence="10">
    <location>
        <begin position="1349"/>
        <end position="1419"/>
    </location>
</feature>
<feature type="compositionally biased region" description="Basic residues" evidence="7">
    <location>
        <begin position="1890"/>
        <end position="1906"/>
    </location>
</feature>
<dbReference type="Gene3D" id="1.10.8.430">
    <property type="entry name" value="Helical domain of apoptotic protease-activating factors"/>
    <property type="match status" value="2"/>
</dbReference>
<comment type="similarity">
    <text evidence="1">Belongs to the disease resistance NB-LRR family.</text>
</comment>
<dbReference type="GeneID" id="109781738"/>
<dbReference type="InterPro" id="IPR002182">
    <property type="entry name" value="NB-ARC"/>
</dbReference>
<feature type="domain" description="Disease resistance R13L4/SHOC-2-like LRR" evidence="11">
    <location>
        <begin position="575"/>
        <end position="899"/>
    </location>
</feature>
<evidence type="ECO:0000259" key="8">
    <source>
        <dbReference type="Pfam" id="PF00931"/>
    </source>
</evidence>
<feature type="compositionally biased region" description="Basic and acidic residues" evidence="7">
    <location>
        <begin position="1876"/>
        <end position="1885"/>
    </location>
</feature>
<reference evidence="13" key="1">
    <citation type="journal article" date="2014" name="Science">
        <title>Ancient hybridizations among the ancestral genomes of bread wheat.</title>
        <authorList>
            <consortium name="International Wheat Genome Sequencing Consortium,"/>
            <person name="Marcussen T."/>
            <person name="Sandve S.R."/>
            <person name="Heier L."/>
            <person name="Spannagl M."/>
            <person name="Pfeifer M."/>
            <person name="Jakobsen K.S."/>
            <person name="Wulff B.B."/>
            <person name="Steuernagel B."/>
            <person name="Mayer K.F."/>
            <person name="Olsen O.A."/>
        </authorList>
    </citation>
    <scope>NUCLEOTIDE SEQUENCE [LARGE SCALE GENOMIC DNA]</scope>
    <source>
        <strain evidence="13">cv. AL8/78</strain>
    </source>
</reference>
<dbReference type="Pfam" id="PF18052">
    <property type="entry name" value="Rx_N"/>
    <property type="match status" value="1"/>
</dbReference>
<dbReference type="Gene3D" id="1.20.5.4130">
    <property type="match status" value="1"/>
</dbReference>
<dbReference type="GO" id="GO:0043531">
    <property type="term" value="F:ADP binding"/>
    <property type="evidence" value="ECO:0007669"/>
    <property type="project" value="InterPro"/>
</dbReference>
<dbReference type="GO" id="GO:0042742">
    <property type="term" value="P:defense response to bacterium"/>
    <property type="evidence" value="ECO:0007669"/>
    <property type="project" value="UniProtKB-ARBA"/>
</dbReference>
<evidence type="ECO:0000259" key="10">
    <source>
        <dbReference type="Pfam" id="PF23559"/>
    </source>
</evidence>
<feature type="domain" description="Disease resistance N-terminal" evidence="9">
    <location>
        <begin position="14"/>
        <end position="96"/>
    </location>
</feature>
<dbReference type="GO" id="GO:0002758">
    <property type="term" value="P:innate immune response-activating signaling pathway"/>
    <property type="evidence" value="ECO:0007669"/>
    <property type="project" value="UniProtKB-ARBA"/>
</dbReference>
<dbReference type="InterPro" id="IPR036388">
    <property type="entry name" value="WH-like_DNA-bd_sf"/>
</dbReference>
<sequence>MGMGLEDLASYVESMLTEMAREKVGLLLGVSSEIQSMENKLRFLKDYFADADRRVIADESVRDWVAQLKQIMYGATDIIDLCQHEAMERGPSATRVVRRFTPLLFCIRNPSVAHDIGSRIKALNQRLDAIMERSAAFNFLSRRDMDHGGEVHTSHPYNFKTSGELDRSDVVGEKIEEATEALVAEIIKTRNEVNNDIAVVAIVGVCGIGKTTLAQKVFNDEAIQGEFDKKIWLSINKHFNKADLLRTAITQAGGDSCPTNDEMDMLVDILADALAGKKVLLVMDDVWYPTAWECVLKKPFFNAAARGSRVLITTRREDVARRMRAQHPCHRVDKLGPEDAWSLMKKQIMGNNTHETELDELKDIGLQIIANCGGLPLAIKVMGGVLSVRHVQRPDWMRVLNDFIPSCELPEVINHSVYLSYEDLAPCLKQCFLHYSLLPTNAVFYENDIVGMWISEGFIHGNSHDYWRDSEDLGSEYYRELILRNLIEPDARYTSQLVCNMNDVVRSFAQSICRDEALVAHNGDMYGYLSSRKFYQLSLESKELESDMLVWSLVQEQTSLRTLVSIGQIKLKPGDSLMAFPSPRTLHIESTNAAVLVESLCQLKHLRYLSVAHTDVSSLPENINTMKFLQHINLQGCESFEKLPDSIIKLEQLRYLNLNDTGINVIPRGFCILTNLSKLYGFPAYMDGNWCSLEELWPLSRLKEIELKGLDNVAAGLFAESASLYQMRLSYLKLECSTRVGGGGLVIEGRSVFQDEENQRIEAVFDELHPPQRLSTLVIQGYFGLQLPVWMRTEDRLECLVVLTMEDLACCTQLPCCLSQLPYLEVLKIQRAPAISCVGPEFLGVSEHHDQTAIMFPRLHELVFSGMVKWEEWVWEKQLNAMPALEELLVDNCKLRSFPPGLAFRARALRRLVVTAAQNLNSLDSFASVVELDVYFSPTLTSIANLHQLQKLTIIFCPKLEKLIGVPAIRRLVLEDYDMETLPRYLQDVGNLSLLQLDCSLELLTSIAMGQPGPEWKKYSHVKHVEAYAHDGDNQREWYVLYTKDPYKFETNINQRSSKLAAVGKGEDKLIGKEAEQLLGIDSSSDSAVSEDNSELVGIENPCQSIIKLLTHGDEEELKMVSICGTGGLGKTTVAHAVYRKIANEFKYNFFVDMPRNLDIKVIIGTICAEVGCPRPKFEECGVQQLVDRLKIFFEGKRYLIVFDGLWTTSVWDQILPALKDNRHGSRIIITTRNVSIAEHVGGLYRLPLLSCDDSNMLFFRRTLFGSKDDCPSQFRELSEKMLSRCGQLPLAITVITDLLPKDRVLEEWQKVCDSIERGNGMENIRRVLKHSYDDLPPDLQRCLLCLSIFPEGYEIGRDSLVQRWMAEDLIRGKHGQNLQELGESYFSELVNSNMIQPIEFDGSGRDLVYRVPVTTLDLIVDLSIRENFVTILPSLQRTDLPSEVQRLSLRGSNNKHELKAIKNIDQVSSLSLFNGAGLMQPLSKFQGLQVLHLQKCDSVKNEGDSVKNERDSVKNEGVSVKNEGDSVKNEDLNGLESLDKLRYLVLGSSHITEIPKMIGKLRHLQILDLTATRVKELPSSIGKLTKLRRLLINRSTEVPDKIIGKLEALEELVGIDISKSPNILQEIGTMPELRVLSIALWSWDEHHTTLLSQIICKLAMKKLRHLSICSCCLLDLKPDLKPDLQPVLQLEKLEIQGSIFEKLPTWINGLTHLRSLSIEIYSLENNALEVLGELELLFLSLVAKRTSGEKLVIMTNKFCTLETFLLFSRATAIEFEQGAMEKLQRLKLTLQASLTKTDHLGLDTLSSLEHVQVEIICISATDGDVKVAEAAIRSMIGNNPRKPRLEMKRIVEGYMEEDKKKESECEIEVEDEDQEALRMTKPEEQTVTAKKKKSRRARKKNKRHY</sequence>
<evidence type="ECO:0000256" key="6">
    <source>
        <dbReference type="ARBA" id="ARBA00023054"/>
    </source>
</evidence>
<evidence type="ECO:0000259" key="11">
    <source>
        <dbReference type="Pfam" id="PF23598"/>
    </source>
</evidence>
<evidence type="ECO:0000256" key="2">
    <source>
        <dbReference type="ARBA" id="ARBA00022614"/>
    </source>
</evidence>
<dbReference type="GO" id="GO:0009626">
    <property type="term" value="P:plant-type hypersensitive response"/>
    <property type="evidence" value="ECO:0007669"/>
    <property type="project" value="UniProtKB-ARBA"/>
</dbReference>
<dbReference type="InterPro" id="IPR032675">
    <property type="entry name" value="LRR_dom_sf"/>
</dbReference>
<evidence type="ECO:0000256" key="5">
    <source>
        <dbReference type="ARBA" id="ARBA00022821"/>
    </source>
</evidence>
<dbReference type="InterPro" id="IPR041118">
    <property type="entry name" value="Rx_N"/>
</dbReference>
<feature type="compositionally biased region" description="Basic and acidic residues" evidence="7">
    <location>
        <begin position="1502"/>
        <end position="1515"/>
    </location>
</feature>
<dbReference type="STRING" id="200361.A0A453LZD9"/>
<dbReference type="SMART" id="SM00369">
    <property type="entry name" value="LRR_TYP"/>
    <property type="match status" value="5"/>
</dbReference>
<evidence type="ECO:0000313" key="13">
    <source>
        <dbReference type="Proteomes" id="UP000015105"/>
    </source>
</evidence>
<feature type="compositionally biased region" description="Acidic residues" evidence="7">
    <location>
        <begin position="1866"/>
        <end position="1875"/>
    </location>
</feature>
<dbReference type="InterPro" id="IPR055414">
    <property type="entry name" value="LRR_R13L4/SHOC2-like"/>
</dbReference>
<feature type="domain" description="Disease resistance R13L4/SHOC-2-like LRR" evidence="11">
    <location>
        <begin position="1467"/>
        <end position="1846"/>
    </location>
</feature>
<feature type="region of interest" description="Disordered" evidence="7">
    <location>
        <begin position="1859"/>
        <end position="1906"/>
    </location>
</feature>
<keyword evidence="13" id="KW-1185">Reference proteome</keyword>
<dbReference type="PANTHER" id="PTHR23155">
    <property type="entry name" value="DISEASE RESISTANCE PROTEIN RP"/>
    <property type="match status" value="1"/>
</dbReference>
<dbReference type="PRINTS" id="PR00364">
    <property type="entry name" value="DISEASERSIST"/>
</dbReference>
<reference evidence="12" key="5">
    <citation type="journal article" date="2021" name="G3 (Bethesda)">
        <title>Aegilops tauschii genome assembly Aet v5.0 features greater sequence contiguity and improved annotation.</title>
        <authorList>
            <person name="Wang L."/>
            <person name="Zhu T."/>
            <person name="Rodriguez J.C."/>
            <person name="Deal K.R."/>
            <person name="Dubcovsky J."/>
            <person name="McGuire P.E."/>
            <person name="Lux T."/>
            <person name="Spannagl M."/>
            <person name="Mayer K.F.X."/>
            <person name="Baldrich P."/>
            <person name="Meyers B.C."/>
            <person name="Huo N."/>
            <person name="Gu Y.Q."/>
            <person name="Zhou H."/>
            <person name="Devos K.M."/>
            <person name="Bennetzen J.L."/>
            <person name="Unver T."/>
            <person name="Budak H."/>
            <person name="Gulick P.J."/>
            <person name="Galiba G."/>
            <person name="Kalapos B."/>
            <person name="Nelson D.R."/>
            <person name="Li P."/>
            <person name="You F.M."/>
            <person name="Luo M.C."/>
            <person name="Dvorak J."/>
        </authorList>
    </citation>
    <scope>NUCLEOTIDE SEQUENCE [LARGE SCALE GENOMIC DNA]</scope>
    <source>
        <strain evidence="12">cv. AL8/78</strain>
    </source>
</reference>
<dbReference type="InterPro" id="IPR027417">
    <property type="entry name" value="P-loop_NTPase"/>
</dbReference>
<dbReference type="Gene3D" id="3.40.50.300">
    <property type="entry name" value="P-loop containing nucleotide triphosphate hydrolases"/>
    <property type="match status" value="2"/>
</dbReference>
<evidence type="ECO:0000256" key="1">
    <source>
        <dbReference type="ARBA" id="ARBA00008894"/>
    </source>
</evidence>
<evidence type="ECO:0000313" key="12">
    <source>
        <dbReference type="EnsemblPlants" id="AET5Gv20978100.3"/>
    </source>
</evidence>
<reference evidence="12" key="3">
    <citation type="journal article" date="2017" name="Nature">
        <title>Genome sequence of the progenitor of the wheat D genome Aegilops tauschii.</title>
        <authorList>
            <person name="Luo M.C."/>
            <person name="Gu Y.Q."/>
            <person name="Puiu D."/>
            <person name="Wang H."/>
            <person name="Twardziok S.O."/>
            <person name="Deal K.R."/>
            <person name="Huo N."/>
            <person name="Zhu T."/>
            <person name="Wang L."/>
            <person name="Wang Y."/>
            <person name="McGuire P.E."/>
            <person name="Liu S."/>
            <person name="Long H."/>
            <person name="Ramasamy R.K."/>
            <person name="Rodriguez J.C."/>
            <person name="Van S.L."/>
            <person name="Yuan L."/>
            <person name="Wang Z."/>
            <person name="Xia Z."/>
            <person name="Xiao L."/>
            <person name="Anderson O.D."/>
            <person name="Ouyang S."/>
            <person name="Liang Y."/>
            <person name="Zimin A.V."/>
            <person name="Pertea G."/>
            <person name="Qi P."/>
            <person name="Bennetzen J.L."/>
            <person name="Dai X."/>
            <person name="Dawson M.W."/>
            <person name="Muller H.G."/>
            <person name="Kugler K."/>
            <person name="Rivarola-Duarte L."/>
            <person name="Spannagl M."/>
            <person name="Mayer K.F.X."/>
            <person name="Lu F.H."/>
            <person name="Bevan M.W."/>
            <person name="Leroy P."/>
            <person name="Li P."/>
            <person name="You F.M."/>
            <person name="Sun Q."/>
            <person name="Liu Z."/>
            <person name="Lyons E."/>
            <person name="Wicker T."/>
            <person name="Salzberg S.L."/>
            <person name="Devos K.M."/>
            <person name="Dvorak J."/>
        </authorList>
    </citation>
    <scope>NUCLEOTIDE SEQUENCE [LARGE SCALE GENOMIC DNA]</scope>
    <source>
        <strain evidence="12">cv. AL8/78</strain>
    </source>
</reference>